<protein>
    <recommendedName>
        <fullName evidence="3">Mug135-like C-terminal domain-containing protein</fullName>
    </recommendedName>
</protein>
<dbReference type="KEGG" id="gtr:GLOTRDRAFT_107716"/>
<reference evidence="4 5" key="1">
    <citation type="journal article" date="2012" name="Science">
        <title>The Paleozoic origin of enzymatic lignin decomposition reconstructed from 31 fungal genomes.</title>
        <authorList>
            <person name="Floudas D."/>
            <person name="Binder M."/>
            <person name="Riley R."/>
            <person name="Barry K."/>
            <person name="Blanchette R.A."/>
            <person name="Henrissat B."/>
            <person name="Martinez A.T."/>
            <person name="Otillar R."/>
            <person name="Spatafora J.W."/>
            <person name="Yadav J.S."/>
            <person name="Aerts A."/>
            <person name="Benoit I."/>
            <person name="Boyd A."/>
            <person name="Carlson A."/>
            <person name="Copeland A."/>
            <person name="Coutinho P.M."/>
            <person name="de Vries R.P."/>
            <person name="Ferreira P."/>
            <person name="Findley K."/>
            <person name="Foster B."/>
            <person name="Gaskell J."/>
            <person name="Glotzer D."/>
            <person name="Gorecki P."/>
            <person name="Heitman J."/>
            <person name="Hesse C."/>
            <person name="Hori C."/>
            <person name="Igarashi K."/>
            <person name="Jurgens J.A."/>
            <person name="Kallen N."/>
            <person name="Kersten P."/>
            <person name="Kohler A."/>
            <person name="Kuees U."/>
            <person name="Kumar T.K.A."/>
            <person name="Kuo A."/>
            <person name="LaButti K."/>
            <person name="Larrondo L.F."/>
            <person name="Lindquist E."/>
            <person name="Ling A."/>
            <person name="Lombard V."/>
            <person name="Lucas S."/>
            <person name="Lundell T."/>
            <person name="Martin R."/>
            <person name="McLaughlin D.J."/>
            <person name="Morgenstern I."/>
            <person name="Morin E."/>
            <person name="Murat C."/>
            <person name="Nagy L.G."/>
            <person name="Nolan M."/>
            <person name="Ohm R.A."/>
            <person name="Patyshakuliyeva A."/>
            <person name="Rokas A."/>
            <person name="Ruiz-Duenas F.J."/>
            <person name="Sabat G."/>
            <person name="Salamov A."/>
            <person name="Samejima M."/>
            <person name="Schmutz J."/>
            <person name="Slot J.C."/>
            <person name="St John F."/>
            <person name="Stenlid J."/>
            <person name="Sun H."/>
            <person name="Sun S."/>
            <person name="Syed K."/>
            <person name="Tsang A."/>
            <person name="Wiebenga A."/>
            <person name="Young D."/>
            <person name="Pisabarro A."/>
            <person name="Eastwood D.C."/>
            <person name="Martin F."/>
            <person name="Cullen D."/>
            <person name="Grigoriev I.V."/>
            <person name="Hibbett D.S."/>
        </authorList>
    </citation>
    <scope>NUCLEOTIDE SEQUENCE [LARGE SCALE GENOMIC DNA]</scope>
    <source>
        <strain evidence="4 5">ATCC 11539</strain>
    </source>
</reference>
<name>S7PX22_GLOTA</name>
<accession>S7PX22</accession>
<evidence type="ECO:0000259" key="3">
    <source>
        <dbReference type="Pfam" id="PF08593"/>
    </source>
</evidence>
<dbReference type="InterPro" id="IPR013902">
    <property type="entry name" value="Mug135-like_C"/>
</dbReference>
<dbReference type="RefSeq" id="XP_007869346.1">
    <property type="nucleotide sequence ID" value="XM_007871155.1"/>
</dbReference>
<feature type="domain" description="Mug135-like C-terminal" evidence="3">
    <location>
        <begin position="134"/>
        <end position="210"/>
    </location>
</feature>
<dbReference type="HOGENOM" id="CLU_1272421_0_0_1"/>
<evidence type="ECO:0000313" key="5">
    <source>
        <dbReference type="Proteomes" id="UP000030669"/>
    </source>
</evidence>
<comment type="similarity">
    <text evidence="1">Belongs to the UPF0612 family.</text>
</comment>
<keyword evidence="5" id="KW-1185">Reference proteome</keyword>
<dbReference type="EMBL" id="KB469308">
    <property type="protein sequence ID" value="EPQ52161.1"/>
    <property type="molecule type" value="Genomic_DNA"/>
</dbReference>
<gene>
    <name evidence="4" type="ORF">GLOTRDRAFT_107716</name>
</gene>
<organism evidence="4 5">
    <name type="scientific">Gloeophyllum trabeum (strain ATCC 11539 / FP-39264 / Madison 617)</name>
    <name type="common">Brown rot fungus</name>
    <dbReference type="NCBI Taxonomy" id="670483"/>
    <lineage>
        <taxon>Eukaryota</taxon>
        <taxon>Fungi</taxon>
        <taxon>Dikarya</taxon>
        <taxon>Basidiomycota</taxon>
        <taxon>Agaricomycotina</taxon>
        <taxon>Agaricomycetes</taxon>
        <taxon>Gloeophyllales</taxon>
        <taxon>Gloeophyllaceae</taxon>
        <taxon>Gloeophyllum</taxon>
    </lineage>
</organism>
<proteinExistence type="inferred from homology"/>
<dbReference type="OrthoDB" id="2685013at2759"/>
<dbReference type="AlphaFoldDB" id="S7PX22"/>
<dbReference type="Proteomes" id="UP000030669">
    <property type="component" value="Unassembled WGS sequence"/>
</dbReference>
<feature type="compositionally biased region" description="Polar residues" evidence="2">
    <location>
        <begin position="16"/>
        <end position="27"/>
    </location>
</feature>
<evidence type="ECO:0000256" key="2">
    <source>
        <dbReference type="SAM" id="MobiDB-lite"/>
    </source>
</evidence>
<dbReference type="GeneID" id="19298853"/>
<evidence type="ECO:0000313" key="4">
    <source>
        <dbReference type="EMBL" id="EPQ52161.1"/>
    </source>
</evidence>
<sequence length="217" mass="23142">MAIQPPVIQTGYDIPTQRQDVSGSQDAANAGLHAHRAELASAMGGTAAPSVDAVADAHKSNSVTPANAAEAAPPPWFHTAMRDFQTAMREELHTAMREVADRLGRLEDRLGGMEGRVGEIEDRLIATEISVKIAENTKRGEGTYIAVPNARGEYPVSQGLTALTHVDQIKALSTAEADRYIAFYSRPGQQATAHSLEGKQQFIAHAVGCTVPLFVAT</sequence>
<dbReference type="Pfam" id="PF08593">
    <property type="entry name" value="Mug135_C"/>
    <property type="match status" value="1"/>
</dbReference>
<feature type="region of interest" description="Disordered" evidence="2">
    <location>
        <begin position="1"/>
        <end position="28"/>
    </location>
</feature>
<evidence type="ECO:0000256" key="1">
    <source>
        <dbReference type="ARBA" id="ARBA00005788"/>
    </source>
</evidence>